<evidence type="ECO:0000256" key="6">
    <source>
        <dbReference type="ARBA" id="ARBA00022824"/>
    </source>
</evidence>
<dbReference type="PANTHER" id="PTHR12317:SF78">
    <property type="entry name" value="ACYLTRANSFERASE"/>
    <property type="match status" value="1"/>
</dbReference>
<comment type="similarity">
    <text evidence="2">Belongs to the diacylglycerol acyltransferase family.</text>
</comment>
<dbReference type="Pfam" id="PF03982">
    <property type="entry name" value="DAGAT"/>
    <property type="match status" value="1"/>
</dbReference>
<keyword evidence="5" id="KW-0812">Transmembrane</keyword>
<dbReference type="AlphaFoldDB" id="A0A8C0X5V9"/>
<evidence type="ECO:0000256" key="7">
    <source>
        <dbReference type="ARBA" id="ARBA00022989"/>
    </source>
</evidence>
<dbReference type="GO" id="GO:0004144">
    <property type="term" value="F:diacylglycerol O-acyltransferase activity"/>
    <property type="evidence" value="ECO:0007669"/>
    <property type="project" value="TreeGrafter"/>
</dbReference>
<dbReference type="PANTHER" id="PTHR12317">
    <property type="entry name" value="DIACYLGLYCEROL O-ACYLTRANSFERASE"/>
    <property type="match status" value="1"/>
</dbReference>
<comment type="subcellular location">
    <subcellularLocation>
        <location evidence="1">Endoplasmic reticulum membrane</location>
        <topology evidence="1">Multi-pass membrane protein</topology>
    </subcellularLocation>
</comment>
<evidence type="ECO:0000256" key="5">
    <source>
        <dbReference type="ARBA" id="ARBA00022692"/>
    </source>
</evidence>
<proteinExistence type="inferred from homology"/>
<keyword evidence="6" id="KW-0256">Endoplasmic reticulum</keyword>
<accession>A0A8C0X5V9</accession>
<sequence>LYSMEASSGLLQRILQVFAVLQWIFILALGEFPKPGDLGKPTVLYLGWIYQDRDIPRTGGRHSDSVCNLAAWRHYCDYFPISVRAPKYLDLSQNCLFGFHPHGIFSNFCTEATGFSRLFPGLLWTHLLMLPCWFQMPLFRDYIMTSGLFSSDKASVYYLLSCPGRGQVVVLAVGGSLEALEAKPGTQSLRIHDQKGLDHGHWRLL</sequence>
<evidence type="ECO:0000256" key="10">
    <source>
        <dbReference type="ARBA" id="ARBA00023315"/>
    </source>
</evidence>
<evidence type="ECO:0000256" key="4">
    <source>
        <dbReference type="ARBA" id="ARBA00022679"/>
    </source>
</evidence>
<keyword evidence="3" id="KW-0444">Lipid biosynthesis</keyword>
<evidence type="ECO:0000256" key="3">
    <source>
        <dbReference type="ARBA" id="ARBA00022516"/>
    </source>
</evidence>
<evidence type="ECO:0000256" key="8">
    <source>
        <dbReference type="ARBA" id="ARBA00023098"/>
    </source>
</evidence>
<reference evidence="11" key="1">
    <citation type="submission" date="2023-09" db="UniProtKB">
        <authorList>
            <consortium name="Ensembl"/>
        </authorList>
    </citation>
    <scope>IDENTIFICATION</scope>
</reference>
<evidence type="ECO:0000256" key="9">
    <source>
        <dbReference type="ARBA" id="ARBA00023136"/>
    </source>
</evidence>
<evidence type="ECO:0000313" key="11">
    <source>
        <dbReference type="Ensembl" id="ENSCCNP00000020801.1"/>
    </source>
</evidence>
<dbReference type="GO" id="GO:0005789">
    <property type="term" value="C:endoplasmic reticulum membrane"/>
    <property type="evidence" value="ECO:0007669"/>
    <property type="project" value="UniProtKB-SubCell"/>
</dbReference>
<evidence type="ECO:0000256" key="2">
    <source>
        <dbReference type="ARBA" id="ARBA00005420"/>
    </source>
</evidence>
<name>A0A8C0X5V9_CASCN</name>
<dbReference type="GO" id="GO:0019432">
    <property type="term" value="P:triglyceride biosynthetic process"/>
    <property type="evidence" value="ECO:0007669"/>
    <property type="project" value="TreeGrafter"/>
</dbReference>
<keyword evidence="9" id="KW-0472">Membrane</keyword>
<evidence type="ECO:0000256" key="1">
    <source>
        <dbReference type="ARBA" id="ARBA00004477"/>
    </source>
</evidence>
<keyword evidence="4" id="KW-0808">Transferase</keyword>
<keyword evidence="8" id="KW-0443">Lipid metabolism</keyword>
<evidence type="ECO:0008006" key="12">
    <source>
        <dbReference type="Google" id="ProtNLM"/>
    </source>
</evidence>
<dbReference type="Ensembl" id="ENSCCNT00000026833.1">
    <property type="protein sequence ID" value="ENSCCNP00000020801.1"/>
    <property type="gene ID" value="ENSCCNG00000020711.1"/>
</dbReference>
<protein>
    <recommendedName>
        <fullName evidence="12">Acyltransferase</fullName>
    </recommendedName>
</protein>
<organism evidence="11">
    <name type="scientific">Castor canadensis</name>
    <name type="common">American beaver</name>
    <dbReference type="NCBI Taxonomy" id="51338"/>
    <lineage>
        <taxon>Eukaryota</taxon>
        <taxon>Metazoa</taxon>
        <taxon>Chordata</taxon>
        <taxon>Craniata</taxon>
        <taxon>Vertebrata</taxon>
        <taxon>Euteleostomi</taxon>
        <taxon>Mammalia</taxon>
        <taxon>Eutheria</taxon>
        <taxon>Euarchontoglires</taxon>
        <taxon>Glires</taxon>
        <taxon>Rodentia</taxon>
        <taxon>Castorimorpha</taxon>
        <taxon>Castoridae</taxon>
        <taxon>Castor</taxon>
    </lineage>
</organism>
<dbReference type="InterPro" id="IPR007130">
    <property type="entry name" value="DAGAT"/>
</dbReference>
<keyword evidence="10" id="KW-0012">Acyltransferase</keyword>
<keyword evidence="7" id="KW-1133">Transmembrane helix</keyword>